<dbReference type="CDD" id="cd16463">
    <property type="entry name" value="RING-H2_PHR"/>
    <property type="match status" value="1"/>
</dbReference>
<evidence type="ECO:0000313" key="18">
    <source>
        <dbReference type="EMBL" id="KAJ6225543.1"/>
    </source>
</evidence>
<keyword evidence="6" id="KW-0808">Transferase</keyword>
<reference evidence="18" key="1">
    <citation type="submission" date="2022-12" db="EMBL/GenBank/DDBJ databases">
        <title>Genome assemblies of Blomia tropicalis.</title>
        <authorList>
            <person name="Cui Y."/>
        </authorList>
    </citation>
    <scope>NUCLEOTIDE SEQUENCE</scope>
    <source>
        <tissue evidence="18">Adult mites</tissue>
    </source>
</reference>
<dbReference type="InterPro" id="IPR013083">
    <property type="entry name" value="Znf_RING/FYVE/PHD"/>
</dbReference>
<dbReference type="GO" id="GO:0005634">
    <property type="term" value="C:nucleus"/>
    <property type="evidence" value="ECO:0007669"/>
    <property type="project" value="TreeGrafter"/>
</dbReference>
<dbReference type="EMBL" id="JAPWDV010000001">
    <property type="protein sequence ID" value="KAJ6225543.1"/>
    <property type="molecule type" value="Genomic_DNA"/>
</dbReference>
<dbReference type="InterPro" id="IPR001841">
    <property type="entry name" value="Znf_RING"/>
</dbReference>
<proteinExistence type="inferred from homology"/>
<dbReference type="Gene3D" id="2.60.120.260">
    <property type="entry name" value="Galactose-binding domain-like"/>
    <property type="match status" value="1"/>
</dbReference>
<feature type="domain" description="DOC" evidence="17">
    <location>
        <begin position="3703"/>
        <end position="3920"/>
    </location>
</feature>
<evidence type="ECO:0000256" key="14">
    <source>
        <dbReference type="PROSITE-ProRule" id="PRU00235"/>
    </source>
</evidence>
<dbReference type="Proteomes" id="UP001142055">
    <property type="component" value="Chromosome 1"/>
</dbReference>
<feature type="compositionally biased region" description="Low complexity" evidence="15">
    <location>
        <begin position="1875"/>
        <end position="1886"/>
    </location>
</feature>
<feature type="repeat" description="RCC1" evidence="14">
    <location>
        <begin position="1030"/>
        <end position="1091"/>
    </location>
</feature>
<dbReference type="Pfam" id="PF00415">
    <property type="entry name" value="RCC1"/>
    <property type="match status" value="1"/>
</dbReference>
<dbReference type="InterPro" id="IPR038648">
    <property type="entry name" value="PHR_sf"/>
</dbReference>
<name>A0A9Q0MGF8_BLOTA</name>
<evidence type="ECO:0000256" key="13">
    <source>
        <dbReference type="PROSITE-ProRule" id="PRU00175"/>
    </source>
</evidence>
<dbReference type="GO" id="GO:0099174">
    <property type="term" value="P:regulation of presynapse organization"/>
    <property type="evidence" value="ECO:0007669"/>
    <property type="project" value="UniProtKB-ARBA"/>
</dbReference>
<dbReference type="GO" id="GO:0007411">
    <property type="term" value="P:axon guidance"/>
    <property type="evidence" value="ECO:0007669"/>
    <property type="project" value="TreeGrafter"/>
</dbReference>
<dbReference type="InterPro" id="IPR000408">
    <property type="entry name" value="Reg_chr_condens"/>
</dbReference>
<dbReference type="SMART" id="SM00184">
    <property type="entry name" value="RING"/>
    <property type="match status" value="1"/>
</dbReference>
<dbReference type="GO" id="GO:0030424">
    <property type="term" value="C:axon"/>
    <property type="evidence" value="ECO:0007669"/>
    <property type="project" value="UniProtKB-SubCell"/>
</dbReference>
<gene>
    <name evidence="18" type="ORF">RDWZM_004088</name>
</gene>
<dbReference type="PROSITE" id="PS00626">
    <property type="entry name" value="RCC1_2"/>
    <property type="match status" value="2"/>
</dbReference>
<keyword evidence="11" id="KW-0862">Zinc</keyword>
<evidence type="ECO:0000256" key="3">
    <source>
        <dbReference type="ARBA" id="ARBA00004906"/>
    </source>
</evidence>
<comment type="caution">
    <text evidence="18">The sequence shown here is derived from an EMBL/GenBank/DDBJ whole genome shotgun (WGS) entry which is preliminary data.</text>
</comment>
<dbReference type="GO" id="GO:0005886">
    <property type="term" value="C:plasma membrane"/>
    <property type="evidence" value="ECO:0007669"/>
    <property type="project" value="TreeGrafter"/>
</dbReference>
<dbReference type="Gene3D" id="2.130.10.30">
    <property type="entry name" value="Regulator of chromosome condensation 1/beta-lactamase-inhibitor protein II"/>
    <property type="match status" value="2"/>
</dbReference>
<feature type="compositionally biased region" description="Basic and acidic residues" evidence="15">
    <location>
        <begin position="3093"/>
        <end position="3109"/>
    </location>
</feature>
<dbReference type="GO" id="GO:0008270">
    <property type="term" value="F:zinc ion binding"/>
    <property type="evidence" value="ECO:0007669"/>
    <property type="project" value="UniProtKB-KW"/>
</dbReference>
<evidence type="ECO:0000259" key="17">
    <source>
        <dbReference type="PROSITE" id="PS51284"/>
    </source>
</evidence>
<evidence type="ECO:0000256" key="8">
    <source>
        <dbReference type="ARBA" id="ARBA00022737"/>
    </source>
</evidence>
<comment type="catalytic activity">
    <reaction evidence="1">
        <text>[E2 ubiquitin-conjugating enzyme]-S-ubiquitinyl-L-cysteine + [acceptor protein]-L-threonine = [E2 ubiquitin-conjugating enzyme]-L-cysteine + [acceptor protein]-3-O-ubiquitinyl-L-threonine.</text>
        <dbReference type="EC" id="2.3.2.33"/>
    </reaction>
</comment>
<dbReference type="PROSITE" id="PS50012">
    <property type="entry name" value="RCC1_3"/>
    <property type="match status" value="2"/>
</dbReference>
<dbReference type="EC" id="2.3.2.33" evidence="5"/>
<dbReference type="Gene3D" id="2.60.120.820">
    <property type="entry name" value="PHR domain"/>
    <property type="match status" value="2"/>
</dbReference>
<feature type="region of interest" description="Disordered" evidence="15">
    <location>
        <begin position="3093"/>
        <end position="3122"/>
    </location>
</feature>
<dbReference type="InterPro" id="IPR004939">
    <property type="entry name" value="APC_su10/DOC_dom"/>
</dbReference>
<evidence type="ECO:0000256" key="2">
    <source>
        <dbReference type="ARBA" id="ARBA00004489"/>
    </source>
</evidence>
<dbReference type="OMA" id="MAHPGCG"/>
<dbReference type="SMART" id="SM01337">
    <property type="entry name" value="APC10"/>
    <property type="match status" value="1"/>
</dbReference>
<feature type="region of interest" description="Disordered" evidence="15">
    <location>
        <begin position="1"/>
        <end position="20"/>
    </location>
</feature>
<dbReference type="PROSITE" id="PS50089">
    <property type="entry name" value="ZF_RING_2"/>
    <property type="match status" value="1"/>
</dbReference>
<evidence type="ECO:0000313" key="19">
    <source>
        <dbReference type="Proteomes" id="UP001142055"/>
    </source>
</evidence>
<dbReference type="InterPro" id="IPR008979">
    <property type="entry name" value="Galactose-bd-like_sf"/>
</dbReference>
<evidence type="ECO:0000259" key="16">
    <source>
        <dbReference type="PROSITE" id="PS50089"/>
    </source>
</evidence>
<evidence type="ECO:0000256" key="12">
    <source>
        <dbReference type="ARBA" id="ARBA00023273"/>
    </source>
</evidence>
<evidence type="ECO:0000256" key="1">
    <source>
        <dbReference type="ARBA" id="ARBA00000333"/>
    </source>
</evidence>
<dbReference type="InterPro" id="IPR009091">
    <property type="entry name" value="RCC1/BLIP-II"/>
</dbReference>
<keyword evidence="12" id="KW-0966">Cell projection</keyword>
<feature type="repeat" description="RCC1" evidence="14">
    <location>
        <begin position="976"/>
        <end position="1029"/>
    </location>
</feature>
<dbReference type="SUPFAM" id="SSF49785">
    <property type="entry name" value="Galactose-binding domain-like"/>
    <property type="match status" value="1"/>
</dbReference>
<evidence type="ECO:0000256" key="4">
    <source>
        <dbReference type="ARBA" id="ARBA00005415"/>
    </source>
</evidence>
<comment type="subcellular location">
    <subcellularLocation>
        <location evidence="2">Cell projection</location>
        <location evidence="2">Axon</location>
    </subcellularLocation>
</comment>
<keyword evidence="9 13" id="KW-0863">Zinc-finger</keyword>
<dbReference type="GO" id="GO:0008582">
    <property type="term" value="P:regulation of synaptic assembly at neuromuscular junction"/>
    <property type="evidence" value="ECO:0007669"/>
    <property type="project" value="TreeGrafter"/>
</dbReference>
<dbReference type="CDD" id="cd19799">
    <property type="entry name" value="Bbox2_MYCBP2"/>
    <property type="match status" value="1"/>
</dbReference>
<evidence type="ECO:0000256" key="10">
    <source>
        <dbReference type="ARBA" id="ARBA00022786"/>
    </source>
</evidence>
<keyword evidence="8" id="KW-0677">Repeat</keyword>
<evidence type="ECO:0000256" key="15">
    <source>
        <dbReference type="SAM" id="MobiDB-lite"/>
    </source>
</evidence>
<protein>
    <recommendedName>
        <fullName evidence="5">RCR-type E3 ubiquitin transferase</fullName>
        <ecNumber evidence="5">2.3.2.33</ecNumber>
    </recommendedName>
</protein>
<dbReference type="PROSITE" id="PS51284">
    <property type="entry name" value="DOC"/>
    <property type="match status" value="1"/>
</dbReference>
<evidence type="ECO:0000256" key="11">
    <source>
        <dbReference type="ARBA" id="ARBA00022833"/>
    </source>
</evidence>
<dbReference type="SUPFAM" id="SSF50985">
    <property type="entry name" value="RCC1/BLIP-II"/>
    <property type="match status" value="1"/>
</dbReference>
<dbReference type="PANTHER" id="PTHR45943:SF1">
    <property type="entry name" value="E3 UBIQUITIN-PROTEIN LIGASE MYCBP2"/>
    <property type="match status" value="1"/>
</dbReference>
<dbReference type="Gene3D" id="3.30.40.10">
    <property type="entry name" value="Zinc/RING finger domain, C3HC4 (zinc finger)"/>
    <property type="match status" value="1"/>
</dbReference>
<dbReference type="PRINTS" id="PR00633">
    <property type="entry name" value="RCCNDNSATION"/>
</dbReference>
<evidence type="ECO:0000256" key="6">
    <source>
        <dbReference type="ARBA" id="ARBA00022679"/>
    </source>
</evidence>
<sequence>MKPVNSFNDDQKEEEDSNISFGGKGKLCRKNVIKRKNTNLQMIQQQMEHSHLKNKDEKCSKVEQHNNDEDGELLIVEGNPFLEIVLPGNATAYRVYCTIRQTIVNRKLMNEYLFPNKYMLNNHLNGNKFLTLNTFANPVEHLLDEELKFGPLCPKNVPKVVSLGLNVVLDIIKDSHQKNPKICIRSLEALNNLLTGMKPESLKYEPLDIIGKFFELLHFLISSSISYLTRKYSISSASAFVHDTYHSQVLELSISSLITLSIAHGDTAQIVDCVKTLLLECNNHLNQEEMDLDNYYSYKQAFTIEIPEIMVLLKKNVCSFLLGKLIIPEWHIIGFPIKSLCETFSIKYDSRKKMVLNQYFDKQKFKCSSSFTFNGQYLILYRCKQVFVIGSGYNNTPIGQELSSCAIESFHLKENNSSCCSRNNWIGFVNGELFLQPNSSWSHNQVLHLDSHTLKVKASVPLINNIPGDSNENPLPNSTLATTDGDYIILVSSQNDEYFTIRELKPLKIIFDSQNLLCKEKITFSMMSQISIRMSSVIVLFCGNSSHKLSLPSKKFNNSVDNCQENQFEYNAHIFSNTSILNANNLIEYKSIITILTGKDFALMLSEQGKVYYTGNAQSLGIRHVNTSGKWAQLTIPKPVKITQISIGHDGHHALLLGEDGSLFFVGIAKRGEDGESAPRSNVHRFHKAFRVKKFAKLDSNLYPTFIACNHGTSAIAFNSGDIYLFGKDVYYCNPKGAMNLVNKNITSIKSMALGKAHILILTNDGRVITSGFSNKGQCGLGQTAYVGNSSYSSLPEKPKATSSGFESNSTCLGHFFVYGKTKKCSNCFNCTEFGAKCSNVAIQSTTNDDDLICGCAEGNSGCLYCSICATCSKDIIICKRSHGSHLNQRPQFNEWEQFDNSGNTAKLSEVSENETNKKDISKLFSNSLLNEIDLENDSSTRIGSISPTIIPLSLEITISQIAAGLHHSVLLTQNGDVYTFGSNQFGQLGTGDFKNRYTPTKINIEYITNDQIIQVAAGSNHTVLLSSSGNVFSFGSNQYGQLGRSMYSSCKLKYVWNSFPSKMKNIGPEYGRIANFISASGDFTFIKYDEILLSSNLLTSAKLVAEKNNLLLIPPRSEEMKTFENLFSEKSCKHQQCSNQNDDSKSDENYFNNFDDNILIISRNTGNCSILSPQIERKIPNSIDLFDTKNQLNFRPFSYIFIDKYYHNLWTYDSNKDQFGRFNLVELEASFKIGKLCHPLDNVRFPNYSNSLCNINSLNDSTIQYIRNVPTSLQPDITVPSTNYCFLRHSPQQLAIELLSFLSSLTYSHLFGISVNDKQDQFSQASQLFLPEDYHSFCRFEDYGGGWGYPPRSVEAIRFSVDSDIILGGIALYGGRGEYSTRLKLFDIGYDGGEIEKDGDLIIETDSVFYECPPRQKYQIFFDDPILIHSNRWYVIWAAISGPSSDCGSSGQPFICTSDQIMFHFKPSKLSNNGTDVNSGQIPIFIYKSTKSKDFQFPFNNLSNASLLSIDEEGFPFTISKDFSLNINSSCLNSLYELLEDSWKRLQFLLQNEKFNTMFSGNDDKLVEKLCNLLSEVKKQIYIANFILQLIRAYVQIFSTKENEINLNRWKNRFQHNFQDLDELQKTEQSFTTISKLLLEILTNPIEIDSLIKEQMNGEIFKREIKRKLSALIKCNNFFIEECHQTFFCCTHTFYPTNTLKWNALNDLLQDDRKFESGNSLNEDGSVFTEKQLYILSAMIQAFCVPNLKVISFFSTLKSSITESNEDNCNSINEASSSISDSIDCVSKKNSELFSCEDLFIGTDNNLQMIVGNLLSVVIKPIKFLNQNLSKQTIQNQDFMETLNSKDYKKFANYCSDNNSNDCEALASSVTSSITSSTTSSSSSSLQNESSEKKKNLDETDLGSSHPSTNFAQLQSYPYGNPLHIVTDSKAFYSKKLVSVSCDLMLKLISELNTYAIGLINFNLNPNSQEFYSSYTELITPSRFYRRSTSKSWDTGSGNPEAICFSVNKSGIHISGVRVYSFSANQVKYQLQLLDQISDDNNKNSFKWRKLTSITGVLVEDNTQLNDFCELRFERPYAIMANVKYAIVFKSFSISSYNGDMGLPQVRGDDDTLFTFMDCSLSKNGTNLNRGQIPQILYYNIPIPIEKSKPFKTKENVLKKSSSKLMINSRLALQNIVALFKNTIDEAKNLLKLTINNVQAYTLSVNNGVSTGTICENVCSTSSNILDDNQLLNFLCTTFESTFFKTFFPSFILHINSIIQDILLAYELSIHISSLIPLITDLNRMVISHFSYYTAKSPYFISNNSFIVESEHPYKPSSVTSYLVKFPKSVSWMSIEFDPKSSTAQVEDYLELYVPNNCCRQFTASLLPNFDKKISNHSSKPFRNLLNVHSKLSGSNFANKLHCNLKKLKEKMLQKFAHDNKVSTNCIFVPGNELVIMLKTSSNYVHAPDENYYGFKAQIIGYEIPNTVGMNHNNDTNVSEMNCKESQFNLVTQLIQNFENDIVYFYGLCIETLLNSTSENVINSHINRIQNLDHNNKSESLFNKFDSNRDIEYANQIFANNSNILSKGFNFEQSIKMEKITNFNELPISNVNSFLEDFIKLVPESSGSRLAFWFQSESFISPNCCIIDPIDNIDFCCQSCIQLLNNNMINLQKLCSRCYYQLFVKTIPQQNDCKSVPVNQKVYIKIVTRDQHKEIAFDSNSCIVINIRHINRFVENKSINELVSNDLSSKLFNGNGISEQESPILQLIKKNPYQVTVKDKSRFHAITMMKTFEEYSFEELRFNTHSSFKKNVSLENIPVKHFENGYYLASWIPTDPGCYKIELVIDGETGDNDLSNQQQLQNKESFLNDNFELNLNDFMNPNLKASFTFTMRTEAWTMQFNRHFNRTLLVSIDSEDGPVYNMDNIISKVDNEYFATPNWFKIVNCSFDGHVVRNSPNLFGTVIGMVQPNENVNGVESLQNEFGIWIRLSRSSLPRLNKSEFCENELEGWMLAQSVNRQTFLQCLSKSNEGNNSIYCDLSPGKYNVPESDDNCYSVPVKNAISSSAAKCIRAIFAAFVWHEGILHDVLTAASYLKFNAKVTKEYIKIFNREDQDKNTDKNGKNQNTEHKVKSRSNRNKKTSFRHSVEVSQLLSCWSSDINSNLDDIFCPILSETNNNINNNNNNTEIYTPESTNEDLIQIPEILINLLTIWDFVSTECLKIFTNFHPILVQPNSINMCEDSVPQEESNNISDDNDEYDADEVKLGSLFYAYAHKNFLAKYFYNDKQTSQYRIQSKENVQSEHKKTTKLLSRSINLDPKILSIQQLYSSLQESAFFLLSLVPSNAPSLTGIIVNDDLNLTDCHNSITKLFFEHFQDNLNCFQSLQQLGIHKSVYEQRLAEEKLSEMAIYSFEQSEDAQQLLSPKSLDKFSIDGKLVNFNTKKSFKFYRSISVGMNDSNLEREKNECGNKHLYHNSNHNKSSEALCVSGHGDKFNVPFLCKPSSRLITLIQECINNKEDHQSEAQINQLRSNEYEKFAAKSPLLSRDVFKFIFSCYDIELFQLINRGTISAAAYRAVALNILNWLLLNVSSTSALHDIMWNFVSSLTETIDSQEELNTIIDLNIIDENNSVENVVDLCRHPFENLYMAGESAEFWITDSFHRLIRSISNLLPLLPMGSSLQQMAVRCFGIHFQTKDHIFLYECKVFSHISSILNRSSCEDVANQQQDEKSDSCKDNSFSYSLLDISNDVTSWFEMKTTSHQSMTNSLRDNSTETFWESANDDRNKYKSITLNRMADIPNENNENMRKSHIKFICVYIDNTRDIEYKVSHVSLKIMMTKNDAVKYCNELCVMNLYASSAEIEFEKLTTFELDPKFCGWLTCEITEKQSKEIVSSFKYLKIELLPLYHSVRVRQVKVLTVSNNFDESLSNELMDYGSSCSAENRKLISSTEATQVRISNCESETLRVFRHLTSQVFGKLLANESNCGNNGNGNNFTDKHSLSYQNNENDLREHMVGILFSHSGKLTELQKQVCCHIVREIHIESGKVCEEWESYINSDDGLDYYFQSMSIDKQNVRIKNIPNDAYCFELLSLVLALSGSDVGCSYLSKQNELFLDILTILHTTSDRVKRQVLSLIRRVIPNIKPIVFANILTINELPNLNNIFARTNQSLGLKRNSPNYKPHEDDSVLYHIGLIDIFLSCIAKSLTVQTKIKGSGSRFQVVHTMASVFKDKAHTYKQWWLMGSINRCISQSIITLLKNMIDGSFGEEWSKIGRNCLIEKILNLIHLSDNYRVPEKCIKTPTLWLAMAALSVLDENDAEMLSSNNLFKFYDKANGNSSKIFCENHDDGETIALVQCNVCGNLCTDCDRFLHLNNRTKTHKRYIFKEDLDSIKVDIHEGCGRAKLFWALIVSDSNLLKAIVEFRIGSLKSNNTTDSETQLSSSVTYLSQRSTLCRFCSSENAVDMQIMGYICSNEDCKRFAKVACTKILDCNHLCHGIRDEDVCLPCLFGCSGKLRQDGDDMCMVCFSESLFAAPCIQLECKHIFHAHCIRTVLEKRWTGGRITFTFSQCPICKRNIEHPSLSAILEPIRILYEDVKRKALMRLEYESLHRCQAITVPGTRFYNDPLGYALEKYSYYLCFKCEKAYFGGEARCDAELDDSGNFNPQELICGSCSDVAQAQICPKHGTDFLEYKCRFCCSVAVYFCFGSTHFCNSCHEDFQRLVSTKDHPKCPVGPRGIPLEGDECPLHVVHPPTGEEFALGCGVCRNAHTF</sequence>
<evidence type="ECO:0000256" key="5">
    <source>
        <dbReference type="ARBA" id="ARBA00012249"/>
    </source>
</evidence>
<keyword evidence="19" id="KW-1185">Reference proteome</keyword>
<dbReference type="FunFam" id="3.30.40.10:FF:000078">
    <property type="entry name" value="E3 ubiquitin-protein ligase MYCBP2 isoform X1"/>
    <property type="match status" value="1"/>
</dbReference>
<organism evidence="18 19">
    <name type="scientific">Blomia tropicalis</name>
    <name type="common">Mite</name>
    <dbReference type="NCBI Taxonomy" id="40697"/>
    <lineage>
        <taxon>Eukaryota</taxon>
        <taxon>Metazoa</taxon>
        <taxon>Ecdysozoa</taxon>
        <taxon>Arthropoda</taxon>
        <taxon>Chelicerata</taxon>
        <taxon>Arachnida</taxon>
        <taxon>Acari</taxon>
        <taxon>Acariformes</taxon>
        <taxon>Sarcoptiformes</taxon>
        <taxon>Astigmata</taxon>
        <taxon>Glycyphagoidea</taxon>
        <taxon>Echimyopodidae</taxon>
        <taxon>Blomia</taxon>
    </lineage>
</organism>
<keyword evidence="10" id="KW-0833">Ubl conjugation pathway</keyword>
<keyword evidence="7" id="KW-0479">Metal-binding</keyword>
<dbReference type="GO" id="GO:0061630">
    <property type="term" value="F:ubiquitin protein ligase activity"/>
    <property type="evidence" value="ECO:0007669"/>
    <property type="project" value="UniProtKB-EC"/>
</dbReference>
<dbReference type="SUPFAM" id="SSF57850">
    <property type="entry name" value="RING/U-box"/>
    <property type="match status" value="1"/>
</dbReference>
<dbReference type="PANTHER" id="PTHR45943">
    <property type="entry name" value="E3 UBIQUITIN-PROTEIN LIGASE MYCBP2"/>
    <property type="match status" value="1"/>
</dbReference>
<feature type="domain" description="RING-type" evidence="16">
    <location>
        <begin position="4497"/>
        <end position="4548"/>
    </location>
</feature>
<evidence type="ECO:0000256" key="7">
    <source>
        <dbReference type="ARBA" id="ARBA00022723"/>
    </source>
</evidence>
<comment type="pathway">
    <text evidence="3">Protein modification; protein ubiquitination.</text>
</comment>
<feature type="compositionally biased region" description="Basic residues" evidence="15">
    <location>
        <begin position="3110"/>
        <end position="3122"/>
    </location>
</feature>
<accession>A0A9Q0MGF8</accession>
<dbReference type="Pfam" id="PF08005">
    <property type="entry name" value="PHR"/>
    <property type="match status" value="2"/>
</dbReference>
<evidence type="ECO:0000256" key="9">
    <source>
        <dbReference type="ARBA" id="ARBA00022771"/>
    </source>
</evidence>
<feature type="region of interest" description="Disordered" evidence="15">
    <location>
        <begin position="1875"/>
        <end position="1906"/>
    </location>
</feature>
<comment type="similarity">
    <text evidence="4">Belongs to the RING-Cys relay (RCR) family.</text>
</comment>
<dbReference type="InterPro" id="IPR012983">
    <property type="entry name" value="PHR"/>
</dbReference>